<protein>
    <submittedName>
        <fullName evidence="5">Helix-turn-helix transcriptional regulator</fullName>
    </submittedName>
</protein>
<dbReference type="Pfam" id="PF12833">
    <property type="entry name" value="HTH_18"/>
    <property type="match status" value="1"/>
</dbReference>
<dbReference type="GO" id="GO:0003700">
    <property type="term" value="F:DNA-binding transcription factor activity"/>
    <property type="evidence" value="ECO:0007669"/>
    <property type="project" value="InterPro"/>
</dbReference>
<dbReference type="PANTHER" id="PTHR43280:SF32">
    <property type="entry name" value="TRANSCRIPTIONAL REGULATORY PROTEIN"/>
    <property type="match status" value="1"/>
</dbReference>
<dbReference type="RefSeq" id="WP_162331638.1">
    <property type="nucleotide sequence ID" value="NZ_CP048113.1"/>
</dbReference>
<dbReference type="KEGG" id="chih:GWR21_10175"/>
<accession>A0A6B9ZF43</accession>
<evidence type="ECO:0000256" key="2">
    <source>
        <dbReference type="ARBA" id="ARBA00023125"/>
    </source>
</evidence>
<evidence type="ECO:0000256" key="3">
    <source>
        <dbReference type="ARBA" id="ARBA00023163"/>
    </source>
</evidence>
<evidence type="ECO:0000313" key="6">
    <source>
        <dbReference type="Proteomes" id="UP000476411"/>
    </source>
</evidence>
<evidence type="ECO:0000259" key="4">
    <source>
        <dbReference type="PROSITE" id="PS01124"/>
    </source>
</evidence>
<dbReference type="SUPFAM" id="SSF46689">
    <property type="entry name" value="Homeodomain-like"/>
    <property type="match status" value="1"/>
</dbReference>
<gene>
    <name evidence="5" type="ORF">GWR21_10175</name>
</gene>
<dbReference type="GO" id="GO:0043565">
    <property type="term" value="F:sequence-specific DNA binding"/>
    <property type="evidence" value="ECO:0007669"/>
    <property type="project" value="InterPro"/>
</dbReference>
<organism evidence="5 6">
    <name type="scientific">Chitinophaga agri</name>
    <dbReference type="NCBI Taxonomy" id="2703787"/>
    <lineage>
        <taxon>Bacteria</taxon>
        <taxon>Pseudomonadati</taxon>
        <taxon>Bacteroidota</taxon>
        <taxon>Chitinophagia</taxon>
        <taxon>Chitinophagales</taxon>
        <taxon>Chitinophagaceae</taxon>
        <taxon>Chitinophaga</taxon>
    </lineage>
</organism>
<dbReference type="AlphaFoldDB" id="A0A6B9ZF43"/>
<keyword evidence="3" id="KW-0804">Transcription</keyword>
<dbReference type="SMART" id="SM00342">
    <property type="entry name" value="HTH_ARAC"/>
    <property type="match status" value="1"/>
</dbReference>
<dbReference type="Gene3D" id="1.10.10.60">
    <property type="entry name" value="Homeodomain-like"/>
    <property type="match status" value="1"/>
</dbReference>
<dbReference type="PANTHER" id="PTHR43280">
    <property type="entry name" value="ARAC-FAMILY TRANSCRIPTIONAL REGULATOR"/>
    <property type="match status" value="1"/>
</dbReference>
<keyword evidence="2" id="KW-0238">DNA-binding</keyword>
<name>A0A6B9ZF43_9BACT</name>
<feature type="domain" description="HTH araC/xylS-type" evidence="4">
    <location>
        <begin position="195"/>
        <end position="293"/>
    </location>
</feature>
<sequence length="299" mass="34909">MRTIPVYHQFNELHEVTGSSLRTSNVGFHCFKMSSVDEDMRSLPAYRSDFFTLALSFGSENFSIDINDRHFDDLESALICVAPGQVTSFRKEGNWSGFCTFFKAEFMQFKSELNFLEAFPFFNIQEVNLFRINDTAFQHLSSFYQQILHEQEEAGHYHTEVIRACFQAILWRVRRVYEANSIKQASDKASLIITSKFHYLVNKFFATKFMVEDYAAMLHITPNHLSQTIKAASGRTAKSYISQRRVEEAKYLLKYTDEDVSSISYRLHFSEPTHFNKFFKKETGHTPLDFRKQHSKHGN</sequence>
<evidence type="ECO:0000256" key="1">
    <source>
        <dbReference type="ARBA" id="ARBA00023015"/>
    </source>
</evidence>
<reference evidence="5 6" key="1">
    <citation type="submission" date="2020-01" db="EMBL/GenBank/DDBJ databases">
        <title>Complete genome sequence of Chitinophaga sp. H33E-04 isolated from quinoa roots.</title>
        <authorList>
            <person name="Weon H.-Y."/>
            <person name="Lee S.A."/>
        </authorList>
    </citation>
    <scope>NUCLEOTIDE SEQUENCE [LARGE SCALE GENOMIC DNA]</scope>
    <source>
        <strain evidence="5 6">H33E-04</strain>
    </source>
</reference>
<dbReference type="Proteomes" id="UP000476411">
    <property type="component" value="Chromosome"/>
</dbReference>
<proteinExistence type="predicted"/>
<keyword evidence="1" id="KW-0805">Transcription regulation</keyword>
<dbReference type="InterPro" id="IPR009057">
    <property type="entry name" value="Homeodomain-like_sf"/>
</dbReference>
<dbReference type="PROSITE" id="PS01124">
    <property type="entry name" value="HTH_ARAC_FAMILY_2"/>
    <property type="match status" value="1"/>
</dbReference>
<dbReference type="InterPro" id="IPR018060">
    <property type="entry name" value="HTH_AraC"/>
</dbReference>
<keyword evidence="6" id="KW-1185">Reference proteome</keyword>
<evidence type="ECO:0000313" key="5">
    <source>
        <dbReference type="EMBL" id="QHS59944.1"/>
    </source>
</evidence>
<dbReference type="EMBL" id="CP048113">
    <property type="protein sequence ID" value="QHS59944.1"/>
    <property type="molecule type" value="Genomic_DNA"/>
</dbReference>